<dbReference type="InterPro" id="IPR022800">
    <property type="entry name" value="Spt4/RpoE2_Znf"/>
</dbReference>
<comment type="similarity">
    <text evidence="2">Belongs to the archaeal Spt4 family.</text>
</comment>
<organism evidence="4 5">
    <name type="scientific">Methanococcoides methylutens</name>
    <dbReference type="NCBI Taxonomy" id="2226"/>
    <lineage>
        <taxon>Archaea</taxon>
        <taxon>Methanobacteriati</taxon>
        <taxon>Methanobacteriota</taxon>
        <taxon>Stenosarchaea group</taxon>
        <taxon>Methanomicrobia</taxon>
        <taxon>Methanosarcinales</taxon>
        <taxon>Methanosarcinaceae</taxon>
        <taxon>Methanococcoides</taxon>
    </lineage>
</organism>
<dbReference type="NCBIfam" id="NF041664">
    <property type="entry name" value="RNAP_arch_Epp"/>
    <property type="match status" value="1"/>
</dbReference>
<sequence>MVDQVCRECHRLVTGQTCPVCGSSNLSADWSGLVIIVDPQRSKIAEMIGVTVADKYALKVR</sequence>
<dbReference type="AlphaFoldDB" id="A0A099T2E5"/>
<dbReference type="PANTHER" id="PTHR40704">
    <property type="entry name" value="TRANSCRIPTION ELONGATION FACTOR SPT4"/>
    <property type="match status" value="1"/>
</dbReference>
<feature type="domain" description="Spt4/RpoE2 zinc finger" evidence="3">
    <location>
        <begin position="3"/>
        <end position="61"/>
    </location>
</feature>
<dbReference type="Pfam" id="PF06093">
    <property type="entry name" value="Spt4"/>
    <property type="match status" value="1"/>
</dbReference>
<feature type="binding site" evidence="2">
    <location>
        <position position="6"/>
    </location>
    <ligand>
        <name>Zn(2+)</name>
        <dbReference type="ChEBI" id="CHEBI:29105"/>
    </ligand>
</feature>
<evidence type="ECO:0000313" key="5">
    <source>
        <dbReference type="Proteomes" id="UP000029859"/>
    </source>
</evidence>
<proteinExistence type="inferred from homology"/>
<dbReference type="Gene3D" id="2.20.28.90">
    <property type="match status" value="1"/>
</dbReference>
<feature type="binding site" evidence="2">
    <location>
        <position position="18"/>
    </location>
    <ligand>
        <name>Zn(2+)</name>
        <dbReference type="ChEBI" id="CHEBI:29105"/>
    </ligand>
</feature>
<feature type="binding site" evidence="2">
    <location>
        <position position="9"/>
    </location>
    <ligand>
        <name>Zn(2+)</name>
        <dbReference type="ChEBI" id="CHEBI:29105"/>
    </ligand>
</feature>
<keyword evidence="2" id="KW-0805">Transcription regulation</keyword>
<accession>A0A099T2E5</accession>
<dbReference type="HAMAP" id="MF_00949">
    <property type="entry name" value="Spt4_arch"/>
    <property type="match status" value="1"/>
</dbReference>
<evidence type="ECO:0000259" key="3">
    <source>
        <dbReference type="SMART" id="SM01389"/>
    </source>
</evidence>
<evidence type="ECO:0000313" key="4">
    <source>
        <dbReference type="EMBL" id="KGK99350.1"/>
    </source>
</evidence>
<keyword evidence="1 2" id="KW-0804">Transcription</keyword>
<comment type="caution">
    <text evidence="4">The sequence shown here is derived from an EMBL/GenBank/DDBJ whole genome shotgun (WGS) entry which is preliminary data.</text>
</comment>
<keyword evidence="2" id="KW-0479">Metal-binding</keyword>
<evidence type="ECO:0000256" key="1">
    <source>
        <dbReference type="ARBA" id="ARBA00023163"/>
    </source>
</evidence>
<dbReference type="PANTHER" id="PTHR40704:SF1">
    <property type="entry name" value="TRANSCRIPTION ELONGATION FACTOR SPT4"/>
    <property type="match status" value="1"/>
</dbReference>
<keyword evidence="5" id="KW-1185">Reference proteome</keyword>
<dbReference type="EMBL" id="JRHO01000009">
    <property type="protein sequence ID" value="KGK99350.1"/>
    <property type="molecule type" value="Genomic_DNA"/>
</dbReference>
<gene>
    <name evidence="2" type="primary">spt4</name>
    <name evidence="4" type="ORF">LI82_04910</name>
</gene>
<comment type="subunit">
    <text evidence="2">Heterodimer composed of Spt4 and Spt5.</text>
</comment>
<name>A0A099T2E5_METMT</name>
<dbReference type="InterPro" id="IPR007178">
    <property type="entry name" value="Spt4_arch"/>
</dbReference>
<dbReference type="Proteomes" id="UP000029859">
    <property type="component" value="Unassembled WGS sequence"/>
</dbReference>
<evidence type="ECO:0000256" key="2">
    <source>
        <dbReference type="HAMAP-Rule" id="MF_00949"/>
    </source>
</evidence>
<dbReference type="SUPFAM" id="SSF63393">
    <property type="entry name" value="RNA polymerase subunits"/>
    <property type="match status" value="1"/>
</dbReference>
<dbReference type="GO" id="GO:0008270">
    <property type="term" value="F:zinc ion binding"/>
    <property type="evidence" value="ECO:0007669"/>
    <property type="project" value="UniProtKB-UniRule"/>
</dbReference>
<reference evidence="4 5" key="1">
    <citation type="submission" date="2014-09" db="EMBL/GenBank/DDBJ databases">
        <title>Draft genome sequence of an obligately methylotrophic methanogen, Methanococcoides methylutens, isolated from marine sediment.</title>
        <authorList>
            <person name="Guan Y."/>
            <person name="Ngugi D.K."/>
            <person name="Blom J."/>
            <person name="Ali S."/>
            <person name="Ferry J.G."/>
            <person name="Stingl U."/>
        </authorList>
    </citation>
    <scope>NUCLEOTIDE SEQUENCE [LARGE SCALE GENOMIC DNA]</scope>
    <source>
        <strain evidence="4 5">DSM 2657</strain>
    </source>
</reference>
<protein>
    <recommendedName>
        <fullName evidence="2">Transcription elongation factor Spt4</fullName>
    </recommendedName>
</protein>
<dbReference type="SMART" id="SM01389">
    <property type="entry name" value="Spt4"/>
    <property type="match status" value="1"/>
</dbReference>
<dbReference type="GO" id="GO:0000428">
    <property type="term" value="C:DNA-directed RNA polymerase complex"/>
    <property type="evidence" value="ECO:0007669"/>
    <property type="project" value="UniProtKB-KW"/>
</dbReference>
<comment type="function">
    <text evidence="2">Stimulates transcription elongation.</text>
</comment>
<feature type="binding site" evidence="2">
    <location>
        <position position="21"/>
    </location>
    <ligand>
        <name>Zn(2+)</name>
        <dbReference type="ChEBI" id="CHEBI:29105"/>
    </ligand>
</feature>
<dbReference type="InterPro" id="IPR038589">
    <property type="entry name" value="Spt4_dom_sf"/>
</dbReference>
<dbReference type="InterPro" id="IPR029040">
    <property type="entry name" value="RPABC4/Spt4"/>
</dbReference>
<dbReference type="GO" id="GO:0006355">
    <property type="term" value="P:regulation of DNA-templated transcription"/>
    <property type="evidence" value="ECO:0007669"/>
    <property type="project" value="UniProtKB-UniRule"/>
</dbReference>
<dbReference type="OrthoDB" id="275101at2157"/>
<dbReference type="RefSeq" id="WP_048193751.1">
    <property type="nucleotide sequence ID" value="NZ_CAAGSM010000006.1"/>
</dbReference>
<keyword evidence="2" id="KW-0862">Zinc</keyword>
<dbReference type="GeneID" id="69199316"/>
<keyword evidence="4" id="KW-0240">DNA-directed RNA polymerase</keyword>